<evidence type="ECO:0000313" key="5">
    <source>
        <dbReference type="EMBL" id="GGH39097.1"/>
    </source>
</evidence>
<evidence type="ECO:0000256" key="3">
    <source>
        <dbReference type="RuleBase" id="RU000524"/>
    </source>
</evidence>
<dbReference type="HAMAP" id="MF_00984">
    <property type="entry name" value="SSB"/>
    <property type="match status" value="1"/>
</dbReference>
<dbReference type="InterPro" id="IPR000424">
    <property type="entry name" value="Primosome_PriB/ssb"/>
</dbReference>
<keyword evidence="6" id="KW-1185">Reference proteome</keyword>
<dbReference type="InterPro" id="IPR012340">
    <property type="entry name" value="NA-bd_OB-fold"/>
</dbReference>
<comment type="caution">
    <text evidence="5">The sequence shown here is derived from an EMBL/GenBank/DDBJ whole genome shotgun (WGS) entry which is preliminary data.</text>
</comment>
<evidence type="ECO:0000313" key="6">
    <source>
        <dbReference type="Proteomes" id="UP000657592"/>
    </source>
</evidence>
<evidence type="ECO:0000256" key="2">
    <source>
        <dbReference type="HAMAP-Rule" id="MF_00984"/>
    </source>
</evidence>
<dbReference type="CDD" id="cd04496">
    <property type="entry name" value="SSB_OBF"/>
    <property type="match status" value="1"/>
</dbReference>
<organism evidence="5 6">
    <name type="scientific">Microbacterium album</name>
    <dbReference type="NCBI Taxonomy" id="2053191"/>
    <lineage>
        <taxon>Bacteria</taxon>
        <taxon>Bacillati</taxon>
        <taxon>Actinomycetota</taxon>
        <taxon>Actinomycetes</taxon>
        <taxon>Micrococcales</taxon>
        <taxon>Microbacteriaceae</taxon>
        <taxon>Microbacterium</taxon>
    </lineage>
</organism>
<dbReference type="NCBIfam" id="TIGR00621">
    <property type="entry name" value="ssb"/>
    <property type="match status" value="1"/>
</dbReference>
<dbReference type="EMBL" id="BMJY01000003">
    <property type="protein sequence ID" value="GGH39097.1"/>
    <property type="molecule type" value="Genomic_DNA"/>
</dbReference>
<protein>
    <recommendedName>
        <fullName evidence="2 3">Single-stranded DNA-binding protein</fullName>
        <shortName evidence="2">SSB</shortName>
    </recommendedName>
</protein>
<accession>A0A917IDR4</accession>
<gene>
    <name evidence="5" type="primary">ssb</name>
    <name evidence="5" type="ORF">GCM10010921_10120</name>
</gene>
<reference evidence="5" key="2">
    <citation type="submission" date="2020-09" db="EMBL/GenBank/DDBJ databases">
        <authorList>
            <person name="Sun Q."/>
            <person name="Zhou Y."/>
        </authorList>
    </citation>
    <scope>NUCLEOTIDE SEQUENCE</scope>
    <source>
        <strain evidence="5">CGMCC 1.15794</strain>
    </source>
</reference>
<dbReference type="Gene3D" id="2.40.50.140">
    <property type="entry name" value="Nucleic acid-binding proteins"/>
    <property type="match status" value="1"/>
</dbReference>
<dbReference type="GO" id="GO:0006260">
    <property type="term" value="P:DNA replication"/>
    <property type="evidence" value="ECO:0007669"/>
    <property type="project" value="InterPro"/>
</dbReference>
<dbReference type="GO" id="GO:0003697">
    <property type="term" value="F:single-stranded DNA binding"/>
    <property type="evidence" value="ECO:0007669"/>
    <property type="project" value="UniProtKB-UniRule"/>
</dbReference>
<dbReference type="PANTHER" id="PTHR10302">
    <property type="entry name" value="SINGLE-STRANDED DNA-BINDING PROTEIN"/>
    <property type="match status" value="1"/>
</dbReference>
<dbReference type="RefSeq" id="WP_188755179.1">
    <property type="nucleotide sequence ID" value="NZ_BMJY01000003.1"/>
</dbReference>
<comment type="caution">
    <text evidence="2">Lacks conserved residue(s) required for the propagation of feature annotation.</text>
</comment>
<comment type="subunit">
    <text evidence="2">Homotetramer.</text>
</comment>
<dbReference type="GO" id="GO:0009295">
    <property type="term" value="C:nucleoid"/>
    <property type="evidence" value="ECO:0007669"/>
    <property type="project" value="TreeGrafter"/>
</dbReference>
<name>A0A917IDR4_9MICO</name>
<reference evidence="5" key="1">
    <citation type="journal article" date="2014" name="Int. J. Syst. Evol. Microbiol.">
        <title>Complete genome sequence of Corynebacterium casei LMG S-19264T (=DSM 44701T), isolated from a smear-ripened cheese.</title>
        <authorList>
            <consortium name="US DOE Joint Genome Institute (JGI-PGF)"/>
            <person name="Walter F."/>
            <person name="Albersmeier A."/>
            <person name="Kalinowski J."/>
            <person name="Ruckert C."/>
        </authorList>
    </citation>
    <scope>NUCLEOTIDE SEQUENCE</scope>
    <source>
        <strain evidence="5">CGMCC 1.15794</strain>
    </source>
</reference>
<evidence type="ECO:0000256" key="1">
    <source>
        <dbReference type="ARBA" id="ARBA00023125"/>
    </source>
</evidence>
<dbReference type="PROSITE" id="PS50935">
    <property type="entry name" value="SSB"/>
    <property type="match status" value="1"/>
</dbReference>
<dbReference type="Pfam" id="PF00436">
    <property type="entry name" value="SSB"/>
    <property type="match status" value="1"/>
</dbReference>
<dbReference type="AlphaFoldDB" id="A0A917IDR4"/>
<dbReference type="Proteomes" id="UP000657592">
    <property type="component" value="Unassembled WGS sequence"/>
</dbReference>
<dbReference type="SUPFAM" id="SSF50249">
    <property type="entry name" value="Nucleic acid-binding proteins"/>
    <property type="match status" value="1"/>
</dbReference>
<feature type="region of interest" description="Disordered" evidence="4">
    <location>
        <begin position="117"/>
        <end position="159"/>
    </location>
</feature>
<dbReference type="PANTHER" id="PTHR10302:SF0">
    <property type="entry name" value="SINGLE-STRANDED DNA-BINDING PROTEIN, MITOCHONDRIAL"/>
    <property type="match status" value="1"/>
</dbReference>
<sequence>MSDIITITGNIATDPLHQTTNTGVPVTRFRLASSQRRFDRDSGQWVEGATNWYSVSAFRALAENAHASLRKGQRVVVTGRLRLRAWERDGRKGMEAEIDADALGHDLRFGTSAFTRRGAVAPGDSAPQDAAGPSSGDDAWAPAATSAPGDPDDHGDTPF</sequence>
<proteinExistence type="inferred from homology"/>
<keyword evidence="1 2" id="KW-0238">DNA-binding</keyword>
<evidence type="ECO:0000256" key="4">
    <source>
        <dbReference type="SAM" id="MobiDB-lite"/>
    </source>
</evidence>
<dbReference type="InterPro" id="IPR011344">
    <property type="entry name" value="ssDNA-bd"/>
</dbReference>